<dbReference type="EMBL" id="MKKK01000023">
    <property type="protein sequence ID" value="OEY95863.1"/>
    <property type="molecule type" value="Genomic_DNA"/>
</dbReference>
<organism evidence="2 3">
    <name type="scientific">Acinetobacter qingfengensis</name>
    <dbReference type="NCBI Taxonomy" id="1262585"/>
    <lineage>
        <taxon>Bacteria</taxon>
        <taxon>Pseudomonadati</taxon>
        <taxon>Pseudomonadota</taxon>
        <taxon>Gammaproteobacteria</taxon>
        <taxon>Moraxellales</taxon>
        <taxon>Moraxellaceae</taxon>
        <taxon>Acinetobacter</taxon>
    </lineage>
</organism>
<keyword evidence="3" id="KW-1185">Reference proteome</keyword>
<gene>
    <name evidence="2" type="ORF">BJI46_02795</name>
</gene>
<proteinExistence type="predicted"/>
<evidence type="ECO:0000259" key="1">
    <source>
        <dbReference type="Pfam" id="PF25642"/>
    </source>
</evidence>
<reference evidence="2 3" key="1">
    <citation type="submission" date="2016-09" db="EMBL/GenBank/DDBJ databases">
        <authorList>
            <person name="Capua I."/>
            <person name="De Benedictis P."/>
            <person name="Joannis T."/>
            <person name="Lombin L.H."/>
            <person name="Cattoli G."/>
        </authorList>
    </citation>
    <scope>NUCLEOTIDE SEQUENCE [LARGE SCALE GENOMIC DNA]</scope>
    <source>
        <strain evidence="2 3">ANC 4671</strain>
    </source>
</reference>
<dbReference type="Pfam" id="PF25642">
    <property type="entry name" value="DUF7944"/>
    <property type="match status" value="1"/>
</dbReference>
<sequence>MSKILNSILAITLMSGVAITGYAKNTTSPTLDKTNLEESSQSSLVEIANLQVFKEVCPELIGENKNLNQGIHKILGAYLPGFKDPELALSALNQEDYYQPILQQARQEVANASKEDNRQVCLSIVNWDKKKK</sequence>
<dbReference type="AlphaFoldDB" id="A0A1E7R9E9"/>
<dbReference type="OrthoDB" id="6717434at2"/>
<dbReference type="NCBIfam" id="NF047330">
    <property type="entry name" value="MCR_0457_fam"/>
    <property type="match status" value="1"/>
</dbReference>
<feature type="domain" description="DUF7944" evidence="1">
    <location>
        <begin position="45"/>
        <end position="123"/>
    </location>
</feature>
<dbReference type="STRING" id="1262585.BJI46_02795"/>
<accession>A0A1E7R9E9</accession>
<evidence type="ECO:0000313" key="3">
    <source>
        <dbReference type="Proteomes" id="UP000185895"/>
    </source>
</evidence>
<dbReference type="RefSeq" id="WP_070069898.1">
    <property type="nucleotide sequence ID" value="NZ_MKKK01000023.1"/>
</dbReference>
<comment type="caution">
    <text evidence="2">The sequence shown here is derived from an EMBL/GenBank/DDBJ whole genome shotgun (WGS) entry which is preliminary data.</text>
</comment>
<protein>
    <recommendedName>
        <fullName evidence="1">DUF7944 domain-containing protein</fullName>
    </recommendedName>
</protein>
<dbReference type="InterPro" id="IPR057704">
    <property type="entry name" value="DUF7944"/>
</dbReference>
<name>A0A1E7R9E9_9GAMM</name>
<evidence type="ECO:0000313" key="2">
    <source>
        <dbReference type="EMBL" id="OEY95863.1"/>
    </source>
</evidence>
<dbReference type="Proteomes" id="UP000185895">
    <property type="component" value="Unassembled WGS sequence"/>
</dbReference>